<dbReference type="SUPFAM" id="SSF52087">
    <property type="entry name" value="CRAL/TRIO domain"/>
    <property type="match status" value="1"/>
</dbReference>
<evidence type="ECO:0000313" key="2">
    <source>
        <dbReference type="EMBL" id="CAL8126768.1"/>
    </source>
</evidence>
<accession>A0ABP1RE71</accession>
<keyword evidence="3" id="KW-1185">Reference proteome</keyword>
<protein>
    <recommendedName>
        <fullName evidence="1">CRAL-TRIO domain-containing protein</fullName>
    </recommendedName>
</protein>
<dbReference type="InterPro" id="IPR036273">
    <property type="entry name" value="CRAL/TRIO_N_dom_sf"/>
</dbReference>
<dbReference type="Proteomes" id="UP001642540">
    <property type="component" value="Unassembled WGS sequence"/>
</dbReference>
<dbReference type="PANTHER" id="PTHR10174:SF208">
    <property type="entry name" value="CRAL-TRIO DOMAIN-CONTAINING PROTEIN DDB_G0278031"/>
    <property type="match status" value="1"/>
</dbReference>
<dbReference type="EMBL" id="CAXLJM020000072">
    <property type="protein sequence ID" value="CAL8126768.1"/>
    <property type="molecule type" value="Genomic_DNA"/>
</dbReference>
<dbReference type="SUPFAM" id="SSF46938">
    <property type="entry name" value="CRAL/TRIO N-terminal domain"/>
    <property type="match status" value="1"/>
</dbReference>
<dbReference type="Gene3D" id="1.10.8.20">
    <property type="entry name" value="N-terminal domain of phosphatidylinositol transfer protein sec14p"/>
    <property type="match status" value="1"/>
</dbReference>
<evidence type="ECO:0000259" key="1">
    <source>
        <dbReference type="PROSITE" id="PS50191"/>
    </source>
</evidence>
<dbReference type="Gene3D" id="3.40.525.10">
    <property type="entry name" value="CRAL-TRIO lipid binding domain"/>
    <property type="match status" value="1"/>
</dbReference>
<feature type="domain" description="CRAL-TRIO" evidence="1">
    <location>
        <begin position="91"/>
        <end position="255"/>
    </location>
</feature>
<dbReference type="CDD" id="cd00170">
    <property type="entry name" value="SEC14"/>
    <property type="match status" value="1"/>
</dbReference>
<reference evidence="2 3" key="1">
    <citation type="submission" date="2024-08" db="EMBL/GenBank/DDBJ databases">
        <authorList>
            <person name="Cucini C."/>
            <person name="Frati F."/>
        </authorList>
    </citation>
    <scope>NUCLEOTIDE SEQUENCE [LARGE SCALE GENOMIC DNA]</scope>
</reference>
<dbReference type="PANTHER" id="PTHR10174">
    <property type="entry name" value="ALPHA-TOCOPHEROL TRANSFER PROTEIN-RELATED"/>
    <property type="match status" value="1"/>
</dbReference>
<sequence>MEKLGKIVLVPSNEEMARINELKTAIKVHIVNRSSLSDNVRRALDEDASDETLLLRFIRGRKLEVDKALDSVVRYEEIRCDIYPEVFPSDIPDYVRYIFDNRILSVLSNKDDLGRTIILFSAVNWDVSVVGLEEVICAGRYLVDALMETEEFLTKGGILLGDCKEGSLSHAKQYTISAIVKFVNVFWKAYPIQVKGLYYVNAPFFVKPVFGIVKPFLPSKLKERMLITSGVTELHERVSPDILPETFEGKLSIEESLCSPSSILRHIQKGNKMKA</sequence>
<dbReference type="PRINTS" id="PR00180">
    <property type="entry name" value="CRETINALDHBP"/>
</dbReference>
<evidence type="ECO:0000313" key="3">
    <source>
        <dbReference type="Proteomes" id="UP001642540"/>
    </source>
</evidence>
<dbReference type="SMART" id="SM00516">
    <property type="entry name" value="SEC14"/>
    <property type="match status" value="1"/>
</dbReference>
<dbReference type="InterPro" id="IPR001251">
    <property type="entry name" value="CRAL-TRIO_dom"/>
</dbReference>
<gene>
    <name evidence="2" type="ORF">ODALV1_LOCUS21542</name>
</gene>
<dbReference type="InterPro" id="IPR036865">
    <property type="entry name" value="CRAL-TRIO_dom_sf"/>
</dbReference>
<name>A0ABP1RE71_9HEXA</name>
<organism evidence="2 3">
    <name type="scientific">Orchesella dallaii</name>
    <dbReference type="NCBI Taxonomy" id="48710"/>
    <lineage>
        <taxon>Eukaryota</taxon>
        <taxon>Metazoa</taxon>
        <taxon>Ecdysozoa</taxon>
        <taxon>Arthropoda</taxon>
        <taxon>Hexapoda</taxon>
        <taxon>Collembola</taxon>
        <taxon>Entomobryomorpha</taxon>
        <taxon>Entomobryoidea</taxon>
        <taxon>Orchesellidae</taxon>
        <taxon>Orchesellinae</taxon>
        <taxon>Orchesella</taxon>
    </lineage>
</organism>
<dbReference type="Pfam" id="PF00650">
    <property type="entry name" value="CRAL_TRIO"/>
    <property type="match status" value="1"/>
</dbReference>
<dbReference type="Gene3D" id="1.20.5.1200">
    <property type="entry name" value="Alpha-tocopherol transfer"/>
    <property type="match status" value="1"/>
</dbReference>
<dbReference type="PROSITE" id="PS50191">
    <property type="entry name" value="CRAL_TRIO"/>
    <property type="match status" value="1"/>
</dbReference>
<proteinExistence type="predicted"/>
<comment type="caution">
    <text evidence="2">The sequence shown here is derived from an EMBL/GenBank/DDBJ whole genome shotgun (WGS) entry which is preliminary data.</text>
</comment>